<accession>A0ABQ8RSK1</accession>
<name>A0ABQ8RSK1_FUSEQ</name>
<evidence type="ECO:0000256" key="1">
    <source>
        <dbReference type="SAM" id="MobiDB-lite"/>
    </source>
</evidence>
<reference evidence="2" key="1">
    <citation type="submission" date="2022-09" db="EMBL/GenBank/DDBJ databases">
        <title>Fusarium specimens isolated from Avocado Roots.</title>
        <authorList>
            <person name="Stajich J."/>
            <person name="Roper C."/>
            <person name="Heimlech-Rivalta G."/>
        </authorList>
    </citation>
    <scope>NUCLEOTIDE SEQUENCE</scope>
    <source>
        <strain evidence="2">CF00095</strain>
    </source>
</reference>
<feature type="compositionally biased region" description="Basic residues" evidence="1">
    <location>
        <begin position="125"/>
        <end position="134"/>
    </location>
</feature>
<dbReference type="Proteomes" id="UP001152024">
    <property type="component" value="Unassembled WGS sequence"/>
</dbReference>
<feature type="region of interest" description="Disordered" evidence="1">
    <location>
        <begin position="196"/>
        <end position="265"/>
    </location>
</feature>
<comment type="caution">
    <text evidence="2">The sequence shown here is derived from an EMBL/GenBank/DDBJ whole genome shotgun (WGS) entry which is preliminary data.</text>
</comment>
<evidence type="ECO:0000313" key="3">
    <source>
        <dbReference type="Proteomes" id="UP001152024"/>
    </source>
</evidence>
<feature type="compositionally biased region" description="Basic and acidic residues" evidence="1">
    <location>
        <begin position="209"/>
        <end position="219"/>
    </location>
</feature>
<sequence>MSMSPAIKLEGDEFMDDFPLFPGFLDPEPNYKVQDEFVIGNDSMSLKGQVWPGMGKMDLADDMTRRARNQKKPKSVIDKMKKASECIEPTQVIMSSKFEVERTKDVYDDTSSPAPGQEESTPPRKVPKPKRKKSTPLAEISGNVPKQRRRNARGQKSNVGKRMGFKKEQELQEEPEIYIPPKEAREIKDIFRDDVTRTASISEPPRSLSHGDHRLEPRNKHGARSMNGFHHSNLVSPTPQARDLATRRPQARATPSTIRPEPFPPGSFSHAEASYAIKDATIYNASSRLPFLPTSYNQFRDTGPDHLRSAANYGFQLKEEDYPTPHSGEIAQGTNSQFIGMSGTNPLFSTDRSFLSSYGQGALNATFPPLPFPSINRQQDLPHTSREIKQQAHMCEVMEASGLGEEQELNLDGPWSLNGANSDLSFPHGLTVDNPQI</sequence>
<protein>
    <submittedName>
        <fullName evidence="2">Uncharacterized protein</fullName>
    </submittedName>
</protein>
<dbReference type="EMBL" id="JAOQBH010000001">
    <property type="protein sequence ID" value="KAJ4141253.1"/>
    <property type="molecule type" value="Genomic_DNA"/>
</dbReference>
<gene>
    <name evidence="2" type="ORF">NW768_000463</name>
</gene>
<organism evidence="2 3">
    <name type="scientific">Fusarium equiseti</name>
    <name type="common">Fusarium scirpi</name>
    <dbReference type="NCBI Taxonomy" id="61235"/>
    <lineage>
        <taxon>Eukaryota</taxon>
        <taxon>Fungi</taxon>
        <taxon>Dikarya</taxon>
        <taxon>Ascomycota</taxon>
        <taxon>Pezizomycotina</taxon>
        <taxon>Sordariomycetes</taxon>
        <taxon>Hypocreomycetidae</taxon>
        <taxon>Hypocreales</taxon>
        <taxon>Nectriaceae</taxon>
        <taxon>Fusarium</taxon>
        <taxon>Fusarium incarnatum-equiseti species complex</taxon>
    </lineage>
</organism>
<feature type="compositionally biased region" description="Basic and acidic residues" evidence="1">
    <location>
        <begin position="98"/>
        <end position="107"/>
    </location>
</feature>
<evidence type="ECO:0000313" key="2">
    <source>
        <dbReference type="EMBL" id="KAJ4141253.1"/>
    </source>
</evidence>
<keyword evidence="3" id="KW-1185">Reference proteome</keyword>
<proteinExistence type="predicted"/>
<feature type="region of interest" description="Disordered" evidence="1">
    <location>
        <begin position="98"/>
        <end position="180"/>
    </location>
</feature>